<dbReference type="Gene3D" id="3.40.50.1820">
    <property type="entry name" value="alpha/beta hydrolase"/>
    <property type="match status" value="1"/>
</dbReference>
<protein>
    <recommendedName>
        <fullName evidence="3">DUF676 domain-containing protein</fullName>
    </recommendedName>
</protein>
<evidence type="ECO:0000256" key="2">
    <source>
        <dbReference type="SAM" id="Phobius"/>
    </source>
</evidence>
<dbReference type="InterPro" id="IPR029058">
    <property type="entry name" value="AB_hydrolase_fold"/>
</dbReference>
<feature type="domain" description="DUF676" evidence="3">
    <location>
        <begin position="97"/>
        <end position="325"/>
    </location>
</feature>
<keyword evidence="2" id="KW-0472">Membrane</keyword>
<organism evidence="4 5">
    <name type="scientific">Populus alba x Populus x berolinensis</name>
    <dbReference type="NCBI Taxonomy" id="444605"/>
    <lineage>
        <taxon>Eukaryota</taxon>
        <taxon>Viridiplantae</taxon>
        <taxon>Streptophyta</taxon>
        <taxon>Embryophyta</taxon>
        <taxon>Tracheophyta</taxon>
        <taxon>Spermatophyta</taxon>
        <taxon>Magnoliopsida</taxon>
        <taxon>eudicotyledons</taxon>
        <taxon>Gunneridae</taxon>
        <taxon>Pentapetalae</taxon>
        <taxon>rosids</taxon>
        <taxon>fabids</taxon>
        <taxon>Malpighiales</taxon>
        <taxon>Salicaceae</taxon>
        <taxon>Saliceae</taxon>
        <taxon>Populus</taxon>
    </lineage>
</organism>
<dbReference type="FunFam" id="3.40.50.1820:FF:000175">
    <property type="entry name" value="Hydrolase-like protein family"/>
    <property type="match status" value="1"/>
</dbReference>
<keyword evidence="5" id="KW-1185">Reference proteome</keyword>
<dbReference type="AlphaFoldDB" id="A0AAD6M6C5"/>
<dbReference type="InterPro" id="IPR007751">
    <property type="entry name" value="DUF676_lipase-like"/>
</dbReference>
<dbReference type="PANTHER" id="PTHR12482:SF11">
    <property type="entry name" value="LIPASE YOR059C ISOFORM X1"/>
    <property type="match status" value="1"/>
</dbReference>
<proteinExistence type="predicted"/>
<keyword evidence="2" id="KW-1133">Transmembrane helix</keyword>
<dbReference type="InterPro" id="IPR044294">
    <property type="entry name" value="Lipase-like"/>
</dbReference>
<dbReference type="PANTHER" id="PTHR12482">
    <property type="entry name" value="LIPASE ROG1-RELATED-RELATED"/>
    <property type="match status" value="1"/>
</dbReference>
<dbReference type="EMBL" id="JAQIZT010000011">
    <property type="protein sequence ID" value="KAJ6979245.1"/>
    <property type="molecule type" value="Genomic_DNA"/>
</dbReference>
<feature type="compositionally biased region" description="Polar residues" evidence="1">
    <location>
        <begin position="64"/>
        <end position="94"/>
    </location>
</feature>
<name>A0AAD6M6C5_9ROSI</name>
<keyword evidence="2" id="KW-0812">Transmembrane</keyword>
<dbReference type="Proteomes" id="UP001164929">
    <property type="component" value="Chromosome 11"/>
</dbReference>
<evidence type="ECO:0000313" key="5">
    <source>
        <dbReference type="Proteomes" id="UP001164929"/>
    </source>
</evidence>
<accession>A0AAD6M6C5</accession>
<dbReference type="Pfam" id="PF05057">
    <property type="entry name" value="DUF676"/>
    <property type="match status" value="1"/>
</dbReference>
<evidence type="ECO:0000313" key="4">
    <source>
        <dbReference type="EMBL" id="KAJ6979245.1"/>
    </source>
</evidence>
<comment type="caution">
    <text evidence="4">The sequence shown here is derived from an EMBL/GenBank/DDBJ whole genome shotgun (WGS) entry which is preliminary data.</text>
</comment>
<reference evidence="4" key="1">
    <citation type="journal article" date="2023" name="Mol. Ecol. Resour.">
        <title>Chromosome-level genome assembly of a triploid poplar Populus alba 'Berolinensis'.</title>
        <authorList>
            <person name="Chen S."/>
            <person name="Yu Y."/>
            <person name="Wang X."/>
            <person name="Wang S."/>
            <person name="Zhang T."/>
            <person name="Zhou Y."/>
            <person name="He R."/>
            <person name="Meng N."/>
            <person name="Wang Y."/>
            <person name="Liu W."/>
            <person name="Liu Z."/>
            <person name="Liu J."/>
            <person name="Guo Q."/>
            <person name="Huang H."/>
            <person name="Sederoff R.R."/>
            <person name="Wang G."/>
            <person name="Qu G."/>
            <person name="Chen S."/>
        </authorList>
    </citation>
    <scope>NUCLEOTIDE SEQUENCE</scope>
    <source>
        <strain evidence="4">SC-2020</strain>
    </source>
</reference>
<evidence type="ECO:0000256" key="1">
    <source>
        <dbReference type="SAM" id="MobiDB-lite"/>
    </source>
</evidence>
<feature type="transmembrane region" description="Helical" evidence="2">
    <location>
        <begin position="323"/>
        <end position="348"/>
    </location>
</feature>
<dbReference type="SUPFAM" id="SSF53474">
    <property type="entry name" value="alpha/beta-Hydrolases"/>
    <property type="match status" value="1"/>
</dbReference>
<sequence>MATASSASLFQAARYGYSPSPRFSNNCNFNVRSGGLGVGVGSSSSASSPSSSSHHGLNFSSSGVNNNWKPQGIKSQATNTATKGRFSSSSSAMNGKSEPDHLLVLVHGILASPSDWTYVEAELKRRLGKNFLIYASSCNTYTKTFSGIDGAGKRLADEVMRVVQKRDSLKRISFLAHSLGGLFARYAISVLYSEIAVNTGQSIDVAADTSLPNSNTACSSRRGMIAGLEPINFITLATPHLGVRGRKQLPFLLGIPILEKLALPIAPIIVGRTGSQLFLTDGKPNKPSLLLRMTSDSEDGKFLSALGAFRCRILYANVSYDRILVHIILYFAHLAVLFFGICSVSLTLTRYGWLAYIIHKERDGTCHASHAIFGWLQARCRC</sequence>
<evidence type="ECO:0000259" key="3">
    <source>
        <dbReference type="Pfam" id="PF05057"/>
    </source>
</evidence>
<feature type="region of interest" description="Disordered" evidence="1">
    <location>
        <begin position="40"/>
        <end position="96"/>
    </location>
</feature>
<feature type="compositionally biased region" description="Low complexity" evidence="1">
    <location>
        <begin position="41"/>
        <end position="63"/>
    </location>
</feature>
<gene>
    <name evidence="4" type="ORF">NC653_027410</name>
</gene>